<protein>
    <submittedName>
        <fullName evidence="1">Uncharacterized protein</fullName>
    </submittedName>
</protein>
<dbReference type="Proteomes" id="UP000183487">
    <property type="component" value="Unassembled WGS sequence"/>
</dbReference>
<accession>A0A1H1IDS8</accession>
<sequence length="71" mass="8133">MDVLETRYMSVAPEWRLTRQISRRPAMTGRDVKRCALQRYLLPQQLSRPNFVSLLSMPDIGLSVISVTPVS</sequence>
<dbReference type="AlphaFoldDB" id="A0A1H1IDS8"/>
<proteinExistence type="predicted"/>
<gene>
    <name evidence="1" type="ORF">SAMN05443245_5044</name>
</gene>
<name>A0A1H1IDS8_9BURK</name>
<evidence type="ECO:0000313" key="2">
    <source>
        <dbReference type="Proteomes" id="UP000183487"/>
    </source>
</evidence>
<keyword evidence="2" id="KW-1185">Reference proteome</keyword>
<evidence type="ECO:0000313" key="1">
    <source>
        <dbReference type="EMBL" id="SDR35893.1"/>
    </source>
</evidence>
<organism evidence="1 2">
    <name type="scientific">Paraburkholderia fungorum</name>
    <dbReference type="NCBI Taxonomy" id="134537"/>
    <lineage>
        <taxon>Bacteria</taxon>
        <taxon>Pseudomonadati</taxon>
        <taxon>Pseudomonadota</taxon>
        <taxon>Betaproteobacteria</taxon>
        <taxon>Burkholderiales</taxon>
        <taxon>Burkholderiaceae</taxon>
        <taxon>Paraburkholderia</taxon>
    </lineage>
</organism>
<reference evidence="2" key="1">
    <citation type="submission" date="2016-10" db="EMBL/GenBank/DDBJ databases">
        <authorList>
            <person name="Varghese N."/>
        </authorList>
    </citation>
    <scope>NUCLEOTIDE SEQUENCE [LARGE SCALE GENOMIC DNA]</scope>
    <source>
        <strain evidence="2">GAS106B</strain>
    </source>
</reference>
<dbReference type="EMBL" id="FNKP01000002">
    <property type="protein sequence ID" value="SDR35893.1"/>
    <property type="molecule type" value="Genomic_DNA"/>
</dbReference>